<feature type="binding site" evidence="5">
    <location>
        <position position="302"/>
    </location>
    <ligand>
        <name>S-adenosyl-L-methionine</name>
        <dbReference type="ChEBI" id="CHEBI:59789"/>
    </ligand>
</feature>
<dbReference type="PANTHER" id="PTHR11061">
    <property type="entry name" value="RNA M5U METHYLTRANSFERASE"/>
    <property type="match status" value="1"/>
</dbReference>
<dbReference type="GO" id="GO:0070475">
    <property type="term" value="P:rRNA base methylation"/>
    <property type="evidence" value="ECO:0007669"/>
    <property type="project" value="TreeGrafter"/>
</dbReference>
<keyword evidence="1" id="KW-0004">4Fe-4S</keyword>
<dbReference type="GO" id="GO:0070041">
    <property type="term" value="F:rRNA (uridine-C5-)-methyltransferase activity"/>
    <property type="evidence" value="ECO:0007669"/>
    <property type="project" value="TreeGrafter"/>
</dbReference>
<dbReference type="Pfam" id="PF01938">
    <property type="entry name" value="TRAM"/>
    <property type="match status" value="1"/>
</dbReference>
<dbReference type="InterPro" id="IPR030390">
    <property type="entry name" value="MeTrfase_TrmA_AS"/>
</dbReference>
<feature type="binding site" evidence="5">
    <location>
        <position position="281"/>
    </location>
    <ligand>
        <name>S-adenosyl-L-methionine</name>
        <dbReference type="ChEBI" id="CHEBI:59789"/>
    </ligand>
</feature>
<dbReference type="SUPFAM" id="SSF53335">
    <property type="entry name" value="S-adenosyl-L-methionine-dependent methyltransferases"/>
    <property type="match status" value="1"/>
</dbReference>
<keyword evidence="1" id="KW-0479">Metal-binding</keyword>
<protein>
    <submittedName>
        <fullName evidence="8">Class I SAM-dependent RNA methyltransferase</fullName>
    </submittedName>
</protein>
<dbReference type="AlphaFoldDB" id="A0A2W5TP34"/>
<gene>
    <name evidence="8" type="ORF">DI536_03595</name>
</gene>
<evidence type="ECO:0000256" key="4">
    <source>
        <dbReference type="ARBA" id="ARBA00022691"/>
    </source>
</evidence>
<dbReference type="InterPro" id="IPR010280">
    <property type="entry name" value="U5_MeTrfase_fam"/>
</dbReference>
<keyword evidence="4 5" id="KW-0949">S-adenosyl-L-methionine</keyword>
<dbReference type="InterPro" id="IPR030391">
    <property type="entry name" value="MeTrfase_TrmA_CS"/>
</dbReference>
<dbReference type="PROSITE" id="PS50926">
    <property type="entry name" value="TRAM"/>
    <property type="match status" value="1"/>
</dbReference>
<dbReference type="InterPro" id="IPR029063">
    <property type="entry name" value="SAM-dependent_MTases_sf"/>
</dbReference>
<evidence type="ECO:0000256" key="1">
    <source>
        <dbReference type="ARBA" id="ARBA00022485"/>
    </source>
</evidence>
<evidence type="ECO:0000313" key="9">
    <source>
        <dbReference type="Proteomes" id="UP000249061"/>
    </source>
</evidence>
<dbReference type="Pfam" id="PF05958">
    <property type="entry name" value="tRNA_U5-meth_tr"/>
    <property type="match status" value="1"/>
</dbReference>
<keyword evidence="1" id="KW-0408">Iron</keyword>
<feature type="binding site" evidence="5">
    <location>
        <position position="252"/>
    </location>
    <ligand>
        <name>S-adenosyl-L-methionine</name>
        <dbReference type="ChEBI" id="CHEBI:59789"/>
    </ligand>
</feature>
<feature type="domain" description="TRAM" evidence="7">
    <location>
        <begin position="1"/>
        <end position="53"/>
    </location>
</feature>
<dbReference type="Proteomes" id="UP000249061">
    <property type="component" value="Unassembled WGS sequence"/>
</dbReference>
<comment type="similarity">
    <text evidence="5">Belongs to the class I-like SAM-binding methyltransferase superfamily. RNA M5U methyltransferase family.</text>
</comment>
<proteinExistence type="inferred from homology"/>
<keyword evidence="3 5" id="KW-0808">Transferase</keyword>
<dbReference type="Gene3D" id="2.40.50.140">
    <property type="entry name" value="Nucleic acid-binding proteins"/>
    <property type="match status" value="1"/>
</dbReference>
<reference evidence="8 9" key="1">
    <citation type="submission" date="2017-08" db="EMBL/GenBank/DDBJ databases">
        <title>Infants hospitalized years apart are colonized by the same room-sourced microbial strains.</title>
        <authorList>
            <person name="Brooks B."/>
            <person name="Olm M.R."/>
            <person name="Firek B.A."/>
            <person name="Baker R."/>
            <person name="Thomas B.C."/>
            <person name="Morowitz M.J."/>
            <person name="Banfield J.F."/>
        </authorList>
    </citation>
    <scope>NUCLEOTIDE SEQUENCE [LARGE SCALE GENOMIC DNA]</scope>
    <source>
        <strain evidence="8">S2_003_000_R2_14</strain>
    </source>
</reference>
<dbReference type="PROSITE" id="PS51687">
    <property type="entry name" value="SAM_MT_RNA_M5U"/>
    <property type="match status" value="1"/>
</dbReference>
<keyword evidence="2 5" id="KW-0489">Methyltransferase</keyword>
<dbReference type="InterPro" id="IPR002792">
    <property type="entry name" value="TRAM_dom"/>
</dbReference>
<dbReference type="Gene3D" id="2.40.50.1070">
    <property type="match status" value="1"/>
</dbReference>
<evidence type="ECO:0000259" key="7">
    <source>
        <dbReference type="PROSITE" id="PS50926"/>
    </source>
</evidence>
<dbReference type="PANTHER" id="PTHR11061:SF49">
    <property type="entry name" value="23S RRNA (URACIL(1939)-C(5))-METHYLTRANSFERASE RLMD"/>
    <property type="match status" value="1"/>
</dbReference>
<dbReference type="SUPFAM" id="SSF50249">
    <property type="entry name" value="Nucleic acid-binding proteins"/>
    <property type="match status" value="1"/>
</dbReference>
<feature type="active site" evidence="6">
    <location>
        <position position="376"/>
    </location>
</feature>
<evidence type="ECO:0000313" key="8">
    <source>
        <dbReference type="EMBL" id="PZR17419.1"/>
    </source>
</evidence>
<evidence type="ECO:0000256" key="2">
    <source>
        <dbReference type="ARBA" id="ARBA00022603"/>
    </source>
</evidence>
<evidence type="ECO:0000256" key="3">
    <source>
        <dbReference type="ARBA" id="ARBA00022679"/>
    </source>
</evidence>
<sequence>MKLELRVERLSKSGDGVAPHEGRAVFVSGALPGERVLAEVEEQGKALRGEVLQVLEPSPSRRAPVCPVASTCGGCDWMHVQEDEQLRQKQEIVVSALEHVGGITRDAYELLPTVWSPNTVGYRRRAVLHPVGAALGFYGRRSHERVAVAKCPALTPTLADFPGRLATALGASTLKELEEVRLLECEGRVAISLHGKAQVRPRHRDALNAAIRDGLIDGAIFHPAEGKGAVEMFGRPVLDEEGVLHRPDGFAQANAEVNRRLVSQSIELLDVHGGERVLELYSGNGNFTFRLASHAEQVVAVESFPLSVALAQKAALKHGVANVRFVQGDSEKIAKGFVNERERFDRLLVDPPRSGAPGIGSWANGLLASRVVYVACDPTSLARDAKDLGEHGFRPIALQLFDLFPQSHHIEAVMAFTR</sequence>
<comment type="caution">
    <text evidence="8">The sequence shown here is derived from an EMBL/GenBank/DDBJ whole genome shotgun (WGS) entry which is preliminary data.</text>
</comment>
<name>A0A2W5TP34_9BACT</name>
<dbReference type="CDD" id="cd02440">
    <property type="entry name" value="AdoMet_MTases"/>
    <property type="match status" value="1"/>
</dbReference>
<dbReference type="PROSITE" id="PS01231">
    <property type="entry name" value="TRMA_2"/>
    <property type="match status" value="1"/>
</dbReference>
<dbReference type="InterPro" id="IPR012340">
    <property type="entry name" value="NA-bd_OB-fold"/>
</dbReference>
<feature type="binding site" evidence="5">
    <location>
        <position position="350"/>
    </location>
    <ligand>
        <name>S-adenosyl-L-methionine</name>
        <dbReference type="ChEBI" id="CHEBI:59789"/>
    </ligand>
</feature>
<dbReference type="Gene3D" id="3.40.50.150">
    <property type="entry name" value="Vaccinia Virus protein VP39"/>
    <property type="match status" value="1"/>
</dbReference>
<evidence type="ECO:0000256" key="5">
    <source>
        <dbReference type="PROSITE-ProRule" id="PRU01024"/>
    </source>
</evidence>
<feature type="active site" description="Nucleophile" evidence="5">
    <location>
        <position position="376"/>
    </location>
</feature>
<dbReference type="GO" id="GO:0051539">
    <property type="term" value="F:4 iron, 4 sulfur cluster binding"/>
    <property type="evidence" value="ECO:0007669"/>
    <property type="project" value="UniProtKB-KW"/>
</dbReference>
<dbReference type="PROSITE" id="PS01230">
    <property type="entry name" value="TRMA_1"/>
    <property type="match status" value="1"/>
</dbReference>
<organism evidence="8 9">
    <name type="scientific">Archangium gephyra</name>
    <dbReference type="NCBI Taxonomy" id="48"/>
    <lineage>
        <taxon>Bacteria</taxon>
        <taxon>Pseudomonadati</taxon>
        <taxon>Myxococcota</taxon>
        <taxon>Myxococcia</taxon>
        <taxon>Myxococcales</taxon>
        <taxon>Cystobacterineae</taxon>
        <taxon>Archangiaceae</taxon>
        <taxon>Archangium</taxon>
    </lineage>
</organism>
<evidence type="ECO:0000256" key="6">
    <source>
        <dbReference type="PROSITE-ProRule" id="PRU10015"/>
    </source>
</evidence>
<accession>A0A2W5TP34</accession>
<dbReference type="EMBL" id="QFQP01000002">
    <property type="protein sequence ID" value="PZR17419.1"/>
    <property type="molecule type" value="Genomic_DNA"/>
</dbReference>
<keyword evidence="1" id="KW-0411">Iron-sulfur</keyword>